<evidence type="ECO:0000313" key="2">
    <source>
        <dbReference type="Proteomes" id="UP001595681"/>
    </source>
</evidence>
<protein>
    <submittedName>
        <fullName evidence="1">Uncharacterized protein</fullName>
    </submittedName>
</protein>
<comment type="caution">
    <text evidence="1">The sequence shown here is derived from an EMBL/GenBank/DDBJ whole genome shotgun (WGS) entry which is preliminary data.</text>
</comment>
<dbReference type="Proteomes" id="UP001595681">
    <property type="component" value="Unassembled WGS sequence"/>
</dbReference>
<reference evidence="2" key="1">
    <citation type="journal article" date="2019" name="Int. J. Syst. Evol. Microbiol.">
        <title>The Global Catalogue of Microorganisms (GCM) 10K type strain sequencing project: providing services to taxonomists for standard genome sequencing and annotation.</title>
        <authorList>
            <consortium name="The Broad Institute Genomics Platform"/>
            <consortium name="The Broad Institute Genome Sequencing Center for Infectious Disease"/>
            <person name="Wu L."/>
            <person name="Ma J."/>
        </authorList>
    </citation>
    <scope>NUCLEOTIDE SEQUENCE [LARGE SCALE GENOMIC DNA]</scope>
    <source>
        <strain evidence="2">CCM 7491</strain>
    </source>
</reference>
<sequence length="309" mass="34269">MRDFSYGPDQALLLLGRLDGRLASSPAADIWLARARLQGATILARAAGVPVDVRDLQNWITGRTPPPRHSEGLNDPLSIAALFHFALSAGDDGRDPLNRATLNLSRQLLDDRAEAVMWGEHDLVRFGPVWRMAGQLLEPPYPTPSLPAIAERLLMARRELNMPASQSPLLTTADGRQWRPEPTGTDPVWLLACHMPLALQRSGLTLRRLPCFTELPRFLPDTEAELTTLMQGMLYKRALEGLKDLDRIEARMARAPLEMPVTRRSKAPLLLRLELAYPGLSRVAVARLLGISHQGATKLLAQIAQWSND</sequence>
<keyword evidence="2" id="KW-1185">Reference proteome</keyword>
<dbReference type="EMBL" id="JBHRVU010000005">
    <property type="protein sequence ID" value="MFC3444421.1"/>
    <property type="molecule type" value="Genomic_DNA"/>
</dbReference>
<gene>
    <name evidence="1" type="ORF">ACFOKF_25060</name>
</gene>
<proteinExistence type="predicted"/>
<name>A0ABV7NMW5_9SPHN</name>
<organism evidence="1 2">
    <name type="scientific">Sphingobium rhizovicinum</name>
    <dbReference type="NCBI Taxonomy" id="432308"/>
    <lineage>
        <taxon>Bacteria</taxon>
        <taxon>Pseudomonadati</taxon>
        <taxon>Pseudomonadota</taxon>
        <taxon>Alphaproteobacteria</taxon>
        <taxon>Sphingomonadales</taxon>
        <taxon>Sphingomonadaceae</taxon>
        <taxon>Sphingobium</taxon>
    </lineage>
</organism>
<accession>A0ABV7NMW5</accession>
<dbReference type="RefSeq" id="WP_380799274.1">
    <property type="nucleotide sequence ID" value="NZ_JBHRVU010000005.1"/>
</dbReference>
<evidence type="ECO:0000313" key="1">
    <source>
        <dbReference type="EMBL" id="MFC3444421.1"/>
    </source>
</evidence>